<evidence type="ECO:0000313" key="1">
    <source>
        <dbReference type="EnsemblMetazoa" id="PPA34918.1"/>
    </source>
</evidence>
<dbReference type="EnsemblMetazoa" id="PPA34918.1">
    <property type="protein sequence ID" value="PPA34918.1"/>
    <property type="gene ID" value="WBGene00273287"/>
</dbReference>
<protein>
    <submittedName>
        <fullName evidence="1">Uncharacterized protein</fullName>
    </submittedName>
</protein>
<dbReference type="Proteomes" id="UP000005239">
    <property type="component" value="Unassembled WGS sequence"/>
</dbReference>
<keyword evidence="2" id="KW-1185">Reference proteome</keyword>
<organism evidence="1 2">
    <name type="scientific">Pristionchus pacificus</name>
    <name type="common">Parasitic nematode worm</name>
    <dbReference type="NCBI Taxonomy" id="54126"/>
    <lineage>
        <taxon>Eukaryota</taxon>
        <taxon>Metazoa</taxon>
        <taxon>Ecdysozoa</taxon>
        <taxon>Nematoda</taxon>
        <taxon>Chromadorea</taxon>
        <taxon>Rhabditida</taxon>
        <taxon>Rhabditina</taxon>
        <taxon>Diplogasteromorpha</taxon>
        <taxon>Diplogasteroidea</taxon>
        <taxon>Neodiplogasteridae</taxon>
        <taxon>Pristionchus</taxon>
    </lineage>
</organism>
<gene>
    <name evidence="1" type="primary">WBGene00273287</name>
</gene>
<dbReference type="OrthoDB" id="5776081at2759"/>
<accession>A0A2A6C7Z6</accession>
<dbReference type="AlphaFoldDB" id="A0A2A6C7Z6"/>
<proteinExistence type="predicted"/>
<name>A0A2A6C7Z6_PRIPA</name>
<reference evidence="1" key="2">
    <citation type="submission" date="2022-06" db="UniProtKB">
        <authorList>
            <consortium name="EnsemblMetazoa"/>
        </authorList>
    </citation>
    <scope>IDENTIFICATION</scope>
    <source>
        <strain evidence="1">PS312</strain>
    </source>
</reference>
<reference evidence="2" key="1">
    <citation type="journal article" date="2008" name="Nat. Genet.">
        <title>The Pristionchus pacificus genome provides a unique perspective on nematode lifestyle and parasitism.</title>
        <authorList>
            <person name="Dieterich C."/>
            <person name="Clifton S.W."/>
            <person name="Schuster L.N."/>
            <person name="Chinwalla A."/>
            <person name="Delehaunty K."/>
            <person name="Dinkelacker I."/>
            <person name="Fulton L."/>
            <person name="Fulton R."/>
            <person name="Godfrey J."/>
            <person name="Minx P."/>
            <person name="Mitreva M."/>
            <person name="Roeseler W."/>
            <person name="Tian H."/>
            <person name="Witte H."/>
            <person name="Yang S.P."/>
            <person name="Wilson R.K."/>
            <person name="Sommer R.J."/>
        </authorList>
    </citation>
    <scope>NUCLEOTIDE SEQUENCE [LARGE SCALE GENOMIC DNA]</scope>
    <source>
        <strain evidence="2">PS312</strain>
    </source>
</reference>
<accession>A0A8R1YPJ4</accession>
<sequence length="83" mass="9216">MSSSSSSTISSLLFVLISLSLLLSTAQAYPSYVYADDGRSDFNVPVVRRSPSHSAMRNCFFSPVQCMMPMQSVNFNGFHKRLN</sequence>
<evidence type="ECO:0000313" key="2">
    <source>
        <dbReference type="Proteomes" id="UP000005239"/>
    </source>
</evidence>